<dbReference type="InterPro" id="IPR029035">
    <property type="entry name" value="DHS-like_NAD/FAD-binding_dom"/>
</dbReference>
<dbReference type="PANTHER" id="PTHR18968:SF129">
    <property type="entry name" value="ACETOLACTATE SYNTHASE"/>
    <property type="match status" value="1"/>
</dbReference>
<comment type="caution">
    <text evidence="7">The sequence shown here is derived from an EMBL/GenBank/DDBJ whole genome shotgun (WGS) entry which is preliminary data.</text>
</comment>
<dbReference type="InterPro" id="IPR012001">
    <property type="entry name" value="Thiamin_PyroP_enz_TPP-bd_dom"/>
</dbReference>
<dbReference type="Pfam" id="PF02775">
    <property type="entry name" value="TPP_enzyme_C"/>
    <property type="match status" value="1"/>
</dbReference>
<dbReference type="EMBL" id="JABEQP010000011">
    <property type="protein sequence ID" value="MBB2198784.1"/>
    <property type="molecule type" value="Genomic_DNA"/>
</dbReference>
<dbReference type="InterPro" id="IPR012000">
    <property type="entry name" value="Thiamin_PyroP_enz_cen_dom"/>
</dbReference>
<dbReference type="PANTHER" id="PTHR18968">
    <property type="entry name" value="THIAMINE PYROPHOSPHATE ENZYMES"/>
    <property type="match status" value="1"/>
</dbReference>
<dbReference type="Pfam" id="PF02776">
    <property type="entry name" value="TPP_enzyme_N"/>
    <property type="match status" value="1"/>
</dbReference>
<reference evidence="7 8" key="1">
    <citation type="submission" date="2020-04" db="EMBL/GenBank/DDBJ databases">
        <title>Description of novel Gluconacetobacter.</title>
        <authorList>
            <person name="Sombolestani A."/>
        </authorList>
    </citation>
    <scope>NUCLEOTIDE SEQUENCE [LARGE SCALE GENOMIC DNA]</scope>
    <source>
        <strain evidence="7 8">LMG 22058</strain>
    </source>
</reference>
<dbReference type="GO" id="GO:0050660">
    <property type="term" value="F:flavin adenine dinucleotide binding"/>
    <property type="evidence" value="ECO:0007669"/>
    <property type="project" value="TreeGrafter"/>
</dbReference>
<proteinExistence type="inferred from homology"/>
<dbReference type="SUPFAM" id="SSF52467">
    <property type="entry name" value="DHS-like NAD/FAD-binding domain"/>
    <property type="match status" value="1"/>
</dbReference>
<evidence type="ECO:0000313" key="8">
    <source>
        <dbReference type="Proteomes" id="UP000530320"/>
    </source>
</evidence>
<dbReference type="GO" id="GO:0000287">
    <property type="term" value="F:magnesium ion binding"/>
    <property type="evidence" value="ECO:0007669"/>
    <property type="project" value="InterPro"/>
</dbReference>
<dbReference type="GO" id="GO:0003984">
    <property type="term" value="F:acetolactate synthase activity"/>
    <property type="evidence" value="ECO:0007669"/>
    <property type="project" value="TreeGrafter"/>
</dbReference>
<organism evidence="7 8">
    <name type="scientific">Gluconacetobacter dulcium</name>
    <dbReference type="NCBI Taxonomy" id="2729096"/>
    <lineage>
        <taxon>Bacteria</taxon>
        <taxon>Pseudomonadati</taxon>
        <taxon>Pseudomonadota</taxon>
        <taxon>Alphaproteobacteria</taxon>
        <taxon>Acetobacterales</taxon>
        <taxon>Acetobacteraceae</taxon>
        <taxon>Gluconacetobacter</taxon>
    </lineage>
</organism>
<evidence type="ECO:0000313" key="7">
    <source>
        <dbReference type="EMBL" id="MBB2198784.1"/>
    </source>
</evidence>
<dbReference type="Gene3D" id="3.40.50.970">
    <property type="match status" value="2"/>
</dbReference>
<dbReference type="AlphaFoldDB" id="A0A7W4K1Q4"/>
<comment type="similarity">
    <text evidence="1 3">Belongs to the TPP enzyme family.</text>
</comment>
<evidence type="ECO:0000256" key="3">
    <source>
        <dbReference type="RuleBase" id="RU362132"/>
    </source>
</evidence>
<evidence type="ECO:0000259" key="6">
    <source>
        <dbReference type="Pfam" id="PF02776"/>
    </source>
</evidence>
<feature type="domain" description="Thiamine pyrophosphate enzyme N-terminal TPP-binding" evidence="6">
    <location>
        <begin position="7"/>
        <end position="120"/>
    </location>
</feature>
<dbReference type="NCBIfam" id="NF006187">
    <property type="entry name" value="PRK08322.1"/>
    <property type="match status" value="1"/>
</dbReference>
<gene>
    <name evidence="7" type="ORF">HLH44_15200</name>
</gene>
<dbReference type="GO" id="GO:0005948">
    <property type="term" value="C:acetolactate synthase complex"/>
    <property type="evidence" value="ECO:0007669"/>
    <property type="project" value="TreeGrafter"/>
</dbReference>
<feature type="domain" description="Thiamine pyrophosphate enzyme TPP-binding" evidence="5">
    <location>
        <begin position="386"/>
        <end position="531"/>
    </location>
</feature>
<feature type="domain" description="Thiamine pyrophosphate enzyme central" evidence="4">
    <location>
        <begin position="193"/>
        <end position="327"/>
    </location>
</feature>
<dbReference type="CDD" id="cd02010">
    <property type="entry name" value="TPP_ALS"/>
    <property type="match status" value="1"/>
</dbReference>
<keyword evidence="2 3" id="KW-0786">Thiamine pyrophosphate</keyword>
<dbReference type="GO" id="GO:0030976">
    <property type="term" value="F:thiamine pyrophosphate binding"/>
    <property type="evidence" value="ECO:0007669"/>
    <property type="project" value="InterPro"/>
</dbReference>
<accession>A0A7W4K1Q4</accession>
<dbReference type="FunFam" id="3.40.50.970:FF:000007">
    <property type="entry name" value="Acetolactate synthase"/>
    <property type="match status" value="1"/>
</dbReference>
<protein>
    <submittedName>
        <fullName evidence="7">Acetolactate synthase large subunit</fullName>
    </submittedName>
</protein>
<sequence length="553" mass="60029">MSDTPATVARLIIRCLEAEGVRYMFGIPGEENIRLVDATAGSSIRFILVRHEQAASFMADIYGRLTGKAAVCTATLGPGAINLLLGVADANTDSTPLVAISAQVGLNRIYKETHQYVDLESMFRPVTKWAATVTTVDSVPEMMRKAFDLAQRERPGAVYLAVPEDLEATPVPTTLVPLTARPPHVTAPDNAQIRAAAEILRKAKRPVILAGHGVARAHASEHLIQLSELLNLPVATTFMAKGVIPARHRNSLGVIGFMRHDYENFAFDEADVILSIGYELQEFAPARINPHHDKTIIHVHRFAEDIDAAYPVAVAVEADIVASLEALIGEFRRQAAGPFPSNAKIRDLCAAELEAGAGNDSFPLVPQRIVSDIRKALDDDDIVLADTGAIKMWMARLYPAQKPMTCVISNGLATMAFSLPGAIAARLAYPDRKVLAAMGDGAFLMNSQEIETAVRERIPLVVLVWVDNAYGLIKWKMDLELKHHRDVDFGNPDFVKYAESFGARGYAVERAADLLPILNEVLAGDGVSIIACPVDYSENIKLTDSLGELTSAL</sequence>
<name>A0A7W4K1Q4_9PROT</name>
<evidence type="ECO:0000256" key="1">
    <source>
        <dbReference type="ARBA" id="ARBA00007812"/>
    </source>
</evidence>
<dbReference type="GO" id="GO:0009097">
    <property type="term" value="P:isoleucine biosynthetic process"/>
    <property type="evidence" value="ECO:0007669"/>
    <property type="project" value="TreeGrafter"/>
</dbReference>
<dbReference type="Proteomes" id="UP000530320">
    <property type="component" value="Unassembled WGS sequence"/>
</dbReference>
<dbReference type="Gene3D" id="3.40.50.1220">
    <property type="entry name" value="TPP-binding domain"/>
    <property type="match status" value="1"/>
</dbReference>
<dbReference type="InterPro" id="IPR029061">
    <property type="entry name" value="THDP-binding"/>
</dbReference>
<dbReference type="InterPro" id="IPR011766">
    <property type="entry name" value="TPP_enzyme_TPP-bd"/>
</dbReference>
<evidence type="ECO:0000259" key="4">
    <source>
        <dbReference type="Pfam" id="PF00205"/>
    </source>
</evidence>
<dbReference type="RefSeq" id="WP_183009865.1">
    <property type="nucleotide sequence ID" value="NZ_JABEQP010000011.1"/>
</dbReference>
<dbReference type="Pfam" id="PF00205">
    <property type="entry name" value="TPP_enzyme_M"/>
    <property type="match status" value="1"/>
</dbReference>
<dbReference type="SUPFAM" id="SSF52518">
    <property type="entry name" value="Thiamin diphosphate-binding fold (THDP-binding)"/>
    <property type="match status" value="2"/>
</dbReference>
<dbReference type="CDD" id="cd07035">
    <property type="entry name" value="TPP_PYR_POX_like"/>
    <property type="match status" value="1"/>
</dbReference>
<dbReference type="GO" id="GO:0009099">
    <property type="term" value="P:L-valine biosynthetic process"/>
    <property type="evidence" value="ECO:0007669"/>
    <property type="project" value="TreeGrafter"/>
</dbReference>
<dbReference type="InterPro" id="IPR045229">
    <property type="entry name" value="TPP_enz"/>
</dbReference>
<evidence type="ECO:0000259" key="5">
    <source>
        <dbReference type="Pfam" id="PF02775"/>
    </source>
</evidence>
<evidence type="ECO:0000256" key="2">
    <source>
        <dbReference type="ARBA" id="ARBA00023052"/>
    </source>
</evidence>